<dbReference type="AlphaFoldDB" id="A0ABD0JIT9"/>
<gene>
    <name evidence="3" type="ORF">BaRGS_00033908</name>
</gene>
<dbReference type="Proteomes" id="UP001519460">
    <property type="component" value="Unassembled WGS sequence"/>
</dbReference>
<protein>
    <submittedName>
        <fullName evidence="3">Uncharacterized protein</fullName>
    </submittedName>
</protein>
<evidence type="ECO:0000256" key="2">
    <source>
        <dbReference type="SAM" id="SignalP"/>
    </source>
</evidence>
<sequence length="166" mass="17934">MSSHVDLLVFWRFFASVPFLSPHTAPRVSAARGTQGQAGTPCCVERTRKDANRITALVQYAAFPVCATVTADRIYYGLSEVVLIIEVNYKKKKLTCMSVEMAVSPERPATASSEGSPRDGGTSVKSQMSSKASAFSIAAIIGNNDSEERKRPWAVVRSISPTDGEC</sequence>
<feature type="region of interest" description="Disordered" evidence="1">
    <location>
        <begin position="105"/>
        <end position="130"/>
    </location>
</feature>
<dbReference type="EMBL" id="JACVVK020000423">
    <property type="protein sequence ID" value="KAK7474836.1"/>
    <property type="molecule type" value="Genomic_DNA"/>
</dbReference>
<evidence type="ECO:0000313" key="3">
    <source>
        <dbReference type="EMBL" id="KAK7474836.1"/>
    </source>
</evidence>
<evidence type="ECO:0000313" key="4">
    <source>
        <dbReference type="Proteomes" id="UP001519460"/>
    </source>
</evidence>
<keyword evidence="2" id="KW-0732">Signal</keyword>
<proteinExistence type="predicted"/>
<feature type="chain" id="PRO_5044829978" evidence="2">
    <location>
        <begin position="31"/>
        <end position="166"/>
    </location>
</feature>
<comment type="caution">
    <text evidence="3">The sequence shown here is derived from an EMBL/GenBank/DDBJ whole genome shotgun (WGS) entry which is preliminary data.</text>
</comment>
<keyword evidence="4" id="KW-1185">Reference proteome</keyword>
<accession>A0ABD0JIT9</accession>
<reference evidence="3 4" key="1">
    <citation type="journal article" date="2023" name="Sci. Data">
        <title>Genome assembly of the Korean intertidal mud-creeper Batillaria attramentaria.</title>
        <authorList>
            <person name="Patra A.K."/>
            <person name="Ho P.T."/>
            <person name="Jun S."/>
            <person name="Lee S.J."/>
            <person name="Kim Y."/>
            <person name="Won Y.J."/>
        </authorList>
    </citation>
    <scope>NUCLEOTIDE SEQUENCE [LARGE SCALE GENOMIC DNA]</scope>
    <source>
        <strain evidence="3">Wonlab-2016</strain>
    </source>
</reference>
<evidence type="ECO:0000256" key="1">
    <source>
        <dbReference type="SAM" id="MobiDB-lite"/>
    </source>
</evidence>
<organism evidence="3 4">
    <name type="scientific">Batillaria attramentaria</name>
    <dbReference type="NCBI Taxonomy" id="370345"/>
    <lineage>
        <taxon>Eukaryota</taxon>
        <taxon>Metazoa</taxon>
        <taxon>Spiralia</taxon>
        <taxon>Lophotrochozoa</taxon>
        <taxon>Mollusca</taxon>
        <taxon>Gastropoda</taxon>
        <taxon>Caenogastropoda</taxon>
        <taxon>Sorbeoconcha</taxon>
        <taxon>Cerithioidea</taxon>
        <taxon>Batillariidae</taxon>
        <taxon>Batillaria</taxon>
    </lineage>
</organism>
<feature type="signal peptide" evidence="2">
    <location>
        <begin position="1"/>
        <end position="30"/>
    </location>
</feature>
<name>A0ABD0JIT9_9CAEN</name>